<keyword evidence="11" id="KW-1185">Reference proteome</keyword>
<evidence type="ECO:0000256" key="2">
    <source>
        <dbReference type="ARBA" id="ARBA00012483"/>
    </source>
</evidence>
<reference evidence="9 11" key="3">
    <citation type="submission" date="2017-11" db="EMBL/GenBank/DDBJ databases">
        <title>De-novo sequencing of pomegranate (Punica granatum L.) genome.</title>
        <authorList>
            <person name="Akparov Z."/>
            <person name="Amiraslanov A."/>
            <person name="Hajiyeva S."/>
            <person name="Abbasov M."/>
            <person name="Kaur K."/>
            <person name="Hamwieh A."/>
            <person name="Solovyev V."/>
            <person name="Salamov A."/>
            <person name="Braich B."/>
            <person name="Kosarev P."/>
            <person name="Mahmoud A."/>
            <person name="Hajiyev E."/>
            <person name="Babayeva S."/>
            <person name="Izzatullayeva V."/>
            <person name="Mammadov A."/>
            <person name="Mammadov A."/>
            <person name="Sharifova S."/>
            <person name="Ojaghi J."/>
            <person name="Eynullazada K."/>
            <person name="Bayramov B."/>
            <person name="Abdulazimova A."/>
            <person name="Shahmuradov I."/>
        </authorList>
    </citation>
    <scope>NUCLEOTIDE SEQUENCE [LARGE SCALE GENOMIC DNA]</scope>
    <source>
        <strain evidence="9">AG2017</strain>
        <strain evidence="11">cv. AG2017</strain>
        <tissue evidence="9">Leaf</tissue>
    </source>
</reference>
<keyword evidence="4 6" id="KW-0863">Zinc-finger</keyword>
<name>A0A218VUD7_PUNGR</name>
<reference evidence="8" key="2">
    <citation type="submission" date="2017-06" db="EMBL/GenBank/DDBJ databases">
        <title>The pomegranate genome and the genomics of punicalagin biosynthesis.</title>
        <authorList>
            <person name="Xu C."/>
        </authorList>
    </citation>
    <scope>NUCLEOTIDE SEQUENCE [LARGE SCALE GENOMIC DNA]</scope>
    <source>
        <tissue evidence="8">Fresh leaf</tissue>
    </source>
</reference>
<gene>
    <name evidence="8" type="ORF">CDL15_Pgr008174</name>
    <name evidence="9" type="ORF">CRG98_032411</name>
</gene>
<evidence type="ECO:0000313" key="11">
    <source>
        <dbReference type="Proteomes" id="UP000233551"/>
    </source>
</evidence>
<comment type="catalytic activity">
    <reaction evidence="1">
        <text>S-ubiquitinyl-[E2 ubiquitin-conjugating enzyme]-L-cysteine + [acceptor protein]-L-lysine = [E2 ubiquitin-conjugating enzyme]-L-cysteine + N(6)-ubiquitinyl-[acceptor protein]-L-lysine.</text>
        <dbReference type="EC" id="2.3.2.27"/>
    </reaction>
</comment>
<dbReference type="GO" id="GO:0008270">
    <property type="term" value="F:zinc ion binding"/>
    <property type="evidence" value="ECO:0007669"/>
    <property type="project" value="UniProtKB-KW"/>
</dbReference>
<keyword evidence="3" id="KW-0479">Metal-binding</keyword>
<proteinExistence type="predicted"/>
<dbReference type="InterPro" id="IPR013083">
    <property type="entry name" value="Znf_RING/FYVE/PHD"/>
</dbReference>
<dbReference type="Proteomes" id="UP000197138">
    <property type="component" value="Unassembled WGS sequence"/>
</dbReference>
<dbReference type="SMART" id="SM00184">
    <property type="entry name" value="RING"/>
    <property type="match status" value="1"/>
</dbReference>
<evidence type="ECO:0000313" key="10">
    <source>
        <dbReference type="Proteomes" id="UP000197138"/>
    </source>
</evidence>
<evidence type="ECO:0000256" key="3">
    <source>
        <dbReference type="ARBA" id="ARBA00022723"/>
    </source>
</evidence>
<protein>
    <recommendedName>
        <fullName evidence="2">RING-type E3 ubiquitin transferase</fullName>
        <ecNumber evidence="2">2.3.2.27</ecNumber>
    </recommendedName>
</protein>
<dbReference type="STRING" id="22663.A0A218VUD7"/>
<dbReference type="AlphaFoldDB" id="A0A218VUD7"/>
<feature type="domain" description="RING-type" evidence="7">
    <location>
        <begin position="187"/>
        <end position="231"/>
    </location>
</feature>
<dbReference type="GO" id="GO:0061630">
    <property type="term" value="F:ubiquitin protein ligase activity"/>
    <property type="evidence" value="ECO:0007669"/>
    <property type="project" value="UniProtKB-EC"/>
</dbReference>
<evidence type="ECO:0000256" key="4">
    <source>
        <dbReference type="ARBA" id="ARBA00022771"/>
    </source>
</evidence>
<evidence type="ECO:0000259" key="7">
    <source>
        <dbReference type="PROSITE" id="PS50089"/>
    </source>
</evidence>
<dbReference type="EMBL" id="MTKT01005898">
    <property type="protein sequence ID" value="OWM63631.1"/>
    <property type="molecule type" value="Genomic_DNA"/>
</dbReference>
<comment type="caution">
    <text evidence="8">The sequence shown here is derived from an EMBL/GenBank/DDBJ whole genome shotgun (WGS) entry which is preliminary data.</text>
</comment>
<evidence type="ECO:0000313" key="9">
    <source>
        <dbReference type="EMBL" id="PKI47189.1"/>
    </source>
</evidence>
<reference evidence="10" key="1">
    <citation type="journal article" date="2017" name="Plant J.">
        <title>The pomegranate (Punica granatum L.) genome and the genomics of punicalagin biosynthesis.</title>
        <authorList>
            <person name="Qin G."/>
            <person name="Xu C."/>
            <person name="Ming R."/>
            <person name="Tang H."/>
            <person name="Guyot R."/>
            <person name="Kramer E.M."/>
            <person name="Hu Y."/>
            <person name="Yi X."/>
            <person name="Qi Y."/>
            <person name="Xu X."/>
            <person name="Gao Z."/>
            <person name="Pan H."/>
            <person name="Jian J."/>
            <person name="Tian Y."/>
            <person name="Yue Z."/>
            <person name="Xu Y."/>
        </authorList>
    </citation>
    <scope>NUCLEOTIDE SEQUENCE [LARGE SCALE GENOMIC DNA]</scope>
    <source>
        <strain evidence="10">cv. Dabenzi</strain>
    </source>
</reference>
<dbReference type="GO" id="GO:0016567">
    <property type="term" value="P:protein ubiquitination"/>
    <property type="evidence" value="ECO:0007669"/>
    <property type="project" value="TreeGrafter"/>
</dbReference>
<evidence type="ECO:0000313" key="8">
    <source>
        <dbReference type="EMBL" id="OWM63631.1"/>
    </source>
</evidence>
<dbReference type="EMBL" id="PGOL01002539">
    <property type="protein sequence ID" value="PKI47189.1"/>
    <property type="molecule type" value="Genomic_DNA"/>
</dbReference>
<evidence type="ECO:0000256" key="6">
    <source>
        <dbReference type="PROSITE-ProRule" id="PRU00175"/>
    </source>
</evidence>
<dbReference type="Proteomes" id="UP000233551">
    <property type="component" value="Unassembled WGS sequence"/>
</dbReference>
<dbReference type="SUPFAM" id="SSF57850">
    <property type="entry name" value="RING/U-box"/>
    <property type="match status" value="1"/>
</dbReference>
<evidence type="ECO:0000256" key="1">
    <source>
        <dbReference type="ARBA" id="ARBA00000900"/>
    </source>
</evidence>
<dbReference type="Pfam" id="PF13639">
    <property type="entry name" value="zf-RING_2"/>
    <property type="match status" value="1"/>
</dbReference>
<sequence length="243" mass="27636">MSIHYYELSVRLVGSNALREASPEDAVRFNMFLKRRTYAVVSKRPRNAYQKRKIKGTDDLKSIYVPRSELGSEDALLSAMAPFLDGVPEVWRLEMSEEMTVLARYLKEQLSSPGEPVPPLVKLGLKTSTLVDCREGDDGPDLNYLFERITVLSKADPSKVVSQPATLSSLGELETVPADRIEIDDWCAICTEEYLGRGSSSGMVRMPCSHTYHRGCITRWLRRNHACPICRFRMPHELIYLRH</sequence>
<dbReference type="Gene3D" id="3.30.40.10">
    <property type="entry name" value="Zinc/RING finger domain, C3HC4 (zinc finger)"/>
    <property type="match status" value="1"/>
</dbReference>
<accession>A0A218VUD7</accession>
<evidence type="ECO:0000256" key="5">
    <source>
        <dbReference type="ARBA" id="ARBA00022833"/>
    </source>
</evidence>
<dbReference type="EC" id="2.3.2.27" evidence="2"/>
<dbReference type="InterPro" id="IPR001841">
    <property type="entry name" value="Znf_RING"/>
</dbReference>
<dbReference type="PROSITE" id="PS50089">
    <property type="entry name" value="ZF_RING_2"/>
    <property type="match status" value="1"/>
</dbReference>
<keyword evidence="5" id="KW-0862">Zinc</keyword>
<dbReference type="PANTHER" id="PTHR15710">
    <property type="entry name" value="E3 UBIQUITIN-PROTEIN LIGASE PRAJA"/>
    <property type="match status" value="1"/>
</dbReference>
<dbReference type="PANTHER" id="PTHR15710:SF243">
    <property type="entry name" value="E3 UBIQUITIN-PROTEIN LIGASE PRAJA-2 ISOFORM X1"/>
    <property type="match status" value="1"/>
</dbReference>
<dbReference type="GO" id="GO:0005737">
    <property type="term" value="C:cytoplasm"/>
    <property type="evidence" value="ECO:0007669"/>
    <property type="project" value="TreeGrafter"/>
</dbReference>
<organism evidence="8 10">
    <name type="scientific">Punica granatum</name>
    <name type="common">Pomegranate</name>
    <dbReference type="NCBI Taxonomy" id="22663"/>
    <lineage>
        <taxon>Eukaryota</taxon>
        <taxon>Viridiplantae</taxon>
        <taxon>Streptophyta</taxon>
        <taxon>Embryophyta</taxon>
        <taxon>Tracheophyta</taxon>
        <taxon>Spermatophyta</taxon>
        <taxon>Magnoliopsida</taxon>
        <taxon>eudicotyledons</taxon>
        <taxon>Gunneridae</taxon>
        <taxon>Pentapetalae</taxon>
        <taxon>rosids</taxon>
        <taxon>malvids</taxon>
        <taxon>Myrtales</taxon>
        <taxon>Lythraceae</taxon>
        <taxon>Punica</taxon>
    </lineage>
</organism>